<keyword evidence="2" id="KW-0472">Membrane</keyword>
<feature type="region of interest" description="Disordered" evidence="1">
    <location>
        <begin position="211"/>
        <end position="243"/>
    </location>
</feature>
<proteinExistence type="predicted"/>
<dbReference type="EMBL" id="OY660866">
    <property type="protein sequence ID" value="CAJ1052801.1"/>
    <property type="molecule type" value="Genomic_DNA"/>
</dbReference>
<dbReference type="AlphaFoldDB" id="A0AAV1EW98"/>
<reference evidence="4" key="1">
    <citation type="submission" date="2023-08" db="EMBL/GenBank/DDBJ databases">
        <authorList>
            <person name="Alioto T."/>
            <person name="Alioto T."/>
            <person name="Gomez Garrido J."/>
        </authorList>
    </citation>
    <scope>NUCLEOTIDE SEQUENCE</scope>
</reference>
<keyword evidence="2" id="KW-1133">Transmembrane helix</keyword>
<gene>
    <name evidence="4" type="ORF">XNOV1_A036089</name>
</gene>
<dbReference type="Proteomes" id="UP001178508">
    <property type="component" value="Chromosome 3"/>
</dbReference>
<keyword evidence="3" id="KW-0732">Signal</keyword>
<evidence type="ECO:0000256" key="3">
    <source>
        <dbReference type="SAM" id="SignalP"/>
    </source>
</evidence>
<feature type="transmembrane region" description="Helical" evidence="2">
    <location>
        <begin position="160"/>
        <end position="180"/>
    </location>
</feature>
<protein>
    <submittedName>
        <fullName evidence="4">Uncharacterized protein LOC123969339</fullName>
    </submittedName>
</protein>
<feature type="signal peptide" evidence="3">
    <location>
        <begin position="1"/>
        <end position="27"/>
    </location>
</feature>
<keyword evidence="2" id="KW-0812">Transmembrane</keyword>
<accession>A0AAV1EW98</accession>
<evidence type="ECO:0000313" key="5">
    <source>
        <dbReference type="Proteomes" id="UP001178508"/>
    </source>
</evidence>
<evidence type="ECO:0000313" key="4">
    <source>
        <dbReference type="EMBL" id="CAJ1052801.1"/>
    </source>
</evidence>
<name>A0AAV1EW98_XYRNO</name>
<feature type="compositionally biased region" description="Low complexity" evidence="1">
    <location>
        <begin position="231"/>
        <end position="241"/>
    </location>
</feature>
<sequence>MDSSHAVKMKLLLIFWLLTADLYSCYTGVPEIYAELNGIAILKCPEKGNVTWQCLDKGGQRKILLTITNGLEKSTNKSKYGAQADNALLILKVQTFDFRMYFCNNKKVYLRDITDINRLLPKTTNMPGPDGQDFGDGSGQARDPAEDEPGSGIQGSSGDWKIFVGVVTGAALVLFVLLTLRFCSKRRAMTNTTMEKTTQEAIYEEIDDVEHQPRRESVVESPSDWSSIADTPNTSTPTNNNLYSTVNKTKGQSREECVYYLAQNPASVGRK</sequence>
<organism evidence="4 5">
    <name type="scientific">Xyrichtys novacula</name>
    <name type="common">Pearly razorfish</name>
    <name type="synonym">Hemipteronotus novacula</name>
    <dbReference type="NCBI Taxonomy" id="13765"/>
    <lineage>
        <taxon>Eukaryota</taxon>
        <taxon>Metazoa</taxon>
        <taxon>Chordata</taxon>
        <taxon>Craniata</taxon>
        <taxon>Vertebrata</taxon>
        <taxon>Euteleostomi</taxon>
        <taxon>Actinopterygii</taxon>
        <taxon>Neopterygii</taxon>
        <taxon>Teleostei</taxon>
        <taxon>Neoteleostei</taxon>
        <taxon>Acanthomorphata</taxon>
        <taxon>Eupercaria</taxon>
        <taxon>Labriformes</taxon>
        <taxon>Labridae</taxon>
        <taxon>Xyrichtys</taxon>
    </lineage>
</organism>
<feature type="chain" id="PRO_5043471757" evidence="3">
    <location>
        <begin position="28"/>
        <end position="271"/>
    </location>
</feature>
<keyword evidence="5" id="KW-1185">Reference proteome</keyword>
<evidence type="ECO:0000256" key="1">
    <source>
        <dbReference type="SAM" id="MobiDB-lite"/>
    </source>
</evidence>
<feature type="region of interest" description="Disordered" evidence="1">
    <location>
        <begin position="121"/>
        <end position="154"/>
    </location>
</feature>
<evidence type="ECO:0000256" key="2">
    <source>
        <dbReference type="SAM" id="Phobius"/>
    </source>
</evidence>